<evidence type="ECO:0000313" key="7">
    <source>
        <dbReference type="EMBL" id="GES19976.1"/>
    </source>
</evidence>
<keyword evidence="2" id="KW-0238">DNA-binding</keyword>
<dbReference type="CDD" id="cd05013">
    <property type="entry name" value="SIS_RpiR"/>
    <property type="match status" value="1"/>
</dbReference>
<protein>
    <submittedName>
        <fullName evidence="7">RpiR family transcriptional regulator</fullName>
    </submittedName>
</protein>
<dbReference type="PANTHER" id="PTHR30514:SF1">
    <property type="entry name" value="HTH-TYPE TRANSCRIPTIONAL REGULATOR HEXR-RELATED"/>
    <property type="match status" value="1"/>
</dbReference>
<dbReference type="Gene3D" id="1.10.10.10">
    <property type="entry name" value="Winged helix-like DNA-binding domain superfamily/Winged helix DNA-binding domain"/>
    <property type="match status" value="1"/>
</dbReference>
<dbReference type="InterPro" id="IPR046348">
    <property type="entry name" value="SIS_dom_sf"/>
</dbReference>
<dbReference type="InterPro" id="IPR009057">
    <property type="entry name" value="Homeodomain-like_sf"/>
</dbReference>
<sequence>MLLSVKPRPSKVQNGPTPLRGGEVSARIQAARSTLVPSELKVIDLIVADPQRVLTSSAAEVAVAAGTAESTVIRACQRIGFKGFHDVKLALARDTAVQTRADDELERSRDLGPGTPRTDIPALVLRESANAISDALQTLDVNAFAEAVGSVADAKRILVIGNGTSAAPAHDVTYRLATLGLVSSNPADAFGQHLAAHGLDERDVLIAISHTGATRETLTPAETARQNGARVVAVTSYARSALTALADHVLVAGGPELGFRQEAMTSRLAHLAVLDALFVGVALTRPKRSREFLDVMARVTAEHSL</sequence>
<dbReference type="GO" id="GO:0003677">
    <property type="term" value="F:DNA binding"/>
    <property type="evidence" value="ECO:0007669"/>
    <property type="project" value="UniProtKB-KW"/>
</dbReference>
<dbReference type="InterPro" id="IPR036388">
    <property type="entry name" value="WH-like_DNA-bd_sf"/>
</dbReference>
<feature type="domain" description="SIS" evidence="6">
    <location>
        <begin position="147"/>
        <end position="287"/>
    </location>
</feature>
<dbReference type="AlphaFoldDB" id="A0A5M3XH29"/>
<dbReference type="Gene3D" id="3.40.50.10490">
    <property type="entry name" value="Glucose-6-phosphate isomerase like protein, domain 1"/>
    <property type="match status" value="1"/>
</dbReference>
<dbReference type="PROSITE" id="PS51071">
    <property type="entry name" value="HTH_RPIR"/>
    <property type="match status" value="1"/>
</dbReference>
<dbReference type="Pfam" id="PF01418">
    <property type="entry name" value="HTH_6"/>
    <property type="match status" value="1"/>
</dbReference>
<feature type="region of interest" description="Disordered" evidence="4">
    <location>
        <begin position="99"/>
        <end position="119"/>
    </location>
</feature>
<evidence type="ECO:0000259" key="6">
    <source>
        <dbReference type="PROSITE" id="PS51464"/>
    </source>
</evidence>
<dbReference type="GO" id="GO:0003700">
    <property type="term" value="F:DNA-binding transcription factor activity"/>
    <property type="evidence" value="ECO:0007669"/>
    <property type="project" value="InterPro"/>
</dbReference>
<name>A0A5M3XH29_9ACTN</name>
<feature type="domain" description="HTH rpiR-type" evidence="5">
    <location>
        <begin position="22"/>
        <end position="98"/>
    </location>
</feature>
<keyword evidence="3" id="KW-0804">Transcription</keyword>
<dbReference type="SUPFAM" id="SSF46689">
    <property type="entry name" value="Homeodomain-like"/>
    <property type="match status" value="1"/>
</dbReference>
<keyword evidence="8" id="KW-1185">Reference proteome</keyword>
<accession>A0A5M3XH29</accession>
<evidence type="ECO:0000256" key="1">
    <source>
        <dbReference type="ARBA" id="ARBA00023015"/>
    </source>
</evidence>
<dbReference type="GO" id="GO:1901135">
    <property type="term" value="P:carbohydrate derivative metabolic process"/>
    <property type="evidence" value="ECO:0007669"/>
    <property type="project" value="InterPro"/>
</dbReference>
<dbReference type="PROSITE" id="PS51464">
    <property type="entry name" value="SIS"/>
    <property type="match status" value="1"/>
</dbReference>
<keyword evidence="1" id="KW-0805">Transcription regulation</keyword>
<dbReference type="GO" id="GO:0097367">
    <property type="term" value="F:carbohydrate derivative binding"/>
    <property type="evidence" value="ECO:0007669"/>
    <property type="project" value="InterPro"/>
</dbReference>
<reference evidence="7 8" key="1">
    <citation type="submission" date="2019-10" db="EMBL/GenBank/DDBJ databases">
        <title>Whole genome shotgun sequence of Acrocarpospora pleiomorpha NBRC 16267.</title>
        <authorList>
            <person name="Ichikawa N."/>
            <person name="Kimura A."/>
            <person name="Kitahashi Y."/>
            <person name="Komaki H."/>
            <person name="Oguchi A."/>
        </authorList>
    </citation>
    <scope>NUCLEOTIDE SEQUENCE [LARGE SCALE GENOMIC DNA]</scope>
    <source>
        <strain evidence="7 8">NBRC 16267</strain>
    </source>
</reference>
<feature type="compositionally biased region" description="Basic and acidic residues" evidence="4">
    <location>
        <begin position="100"/>
        <end position="110"/>
    </location>
</feature>
<comment type="caution">
    <text evidence="7">The sequence shown here is derived from an EMBL/GenBank/DDBJ whole genome shotgun (WGS) entry which is preliminary data.</text>
</comment>
<dbReference type="Proteomes" id="UP000377595">
    <property type="component" value="Unassembled WGS sequence"/>
</dbReference>
<dbReference type="EMBL" id="BLAF01000014">
    <property type="protein sequence ID" value="GES19976.1"/>
    <property type="molecule type" value="Genomic_DNA"/>
</dbReference>
<dbReference type="SUPFAM" id="SSF53697">
    <property type="entry name" value="SIS domain"/>
    <property type="match status" value="1"/>
</dbReference>
<evidence type="ECO:0000256" key="2">
    <source>
        <dbReference type="ARBA" id="ARBA00023125"/>
    </source>
</evidence>
<evidence type="ECO:0000256" key="4">
    <source>
        <dbReference type="SAM" id="MobiDB-lite"/>
    </source>
</evidence>
<dbReference type="InterPro" id="IPR035472">
    <property type="entry name" value="RpiR-like_SIS"/>
</dbReference>
<dbReference type="OrthoDB" id="3770404at2"/>
<dbReference type="InterPro" id="IPR001347">
    <property type="entry name" value="SIS_dom"/>
</dbReference>
<dbReference type="InterPro" id="IPR047640">
    <property type="entry name" value="RpiR-like"/>
</dbReference>
<proteinExistence type="predicted"/>
<evidence type="ECO:0000259" key="5">
    <source>
        <dbReference type="PROSITE" id="PS51071"/>
    </source>
</evidence>
<feature type="region of interest" description="Disordered" evidence="4">
    <location>
        <begin position="1"/>
        <end position="21"/>
    </location>
</feature>
<dbReference type="PANTHER" id="PTHR30514">
    <property type="entry name" value="GLUCOKINASE"/>
    <property type="match status" value="1"/>
</dbReference>
<gene>
    <name evidence="7" type="ORF">Aple_028720</name>
</gene>
<evidence type="ECO:0000313" key="8">
    <source>
        <dbReference type="Proteomes" id="UP000377595"/>
    </source>
</evidence>
<evidence type="ECO:0000256" key="3">
    <source>
        <dbReference type="ARBA" id="ARBA00023163"/>
    </source>
</evidence>
<organism evidence="7 8">
    <name type="scientific">Acrocarpospora pleiomorpha</name>
    <dbReference type="NCBI Taxonomy" id="90975"/>
    <lineage>
        <taxon>Bacteria</taxon>
        <taxon>Bacillati</taxon>
        <taxon>Actinomycetota</taxon>
        <taxon>Actinomycetes</taxon>
        <taxon>Streptosporangiales</taxon>
        <taxon>Streptosporangiaceae</taxon>
        <taxon>Acrocarpospora</taxon>
    </lineage>
</organism>
<dbReference type="Pfam" id="PF01380">
    <property type="entry name" value="SIS"/>
    <property type="match status" value="1"/>
</dbReference>
<dbReference type="InterPro" id="IPR000281">
    <property type="entry name" value="HTH_RpiR"/>
</dbReference>